<accession>A0ABW8HVY8</accession>
<dbReference type="RefSeq" id="WP_402876143.1">
    <property type="nucleotide sequence ID" value="NZ_JBIYSL010000003.1"/>
</dbReference>
<dbReference type="Gene3D" id="3.30.457.10">
    <property type="entry name" value="Copper amine oxidase-like, N-terminal domain"/>
    <property type="match status" value="1"/>
</dbReference>
<evidence type="ECO:0000313" key="2">
    <source>
        <dbReference type="EMBL" id="MFK0523626.1"/>
    </source>
</evidence>
<dbReference type="Pfam" id="PF07833">
    <property type="entry name" value="Cu_amine_oxidN1"/>
    <property type="match status" value="1"/>
</dbReference>
<dbReference type="InterPro" id="IPR012854">
    <property type="entry name" value="Cu_amine_oxidase-like_N"/>
</dbReference>
<reference evidence="2 3" key="1">
    <citation type="submission" date="2024-11" db="EMBL/GenBank/DDBJ databases">
        <title>Identification and Characterization of a Novel Fosfomycin Bacillithiol Transferase FosB8 in Paenibacillus illinoisensis.</title>
        <authorList>
            <person name="Lu W."/>
        </authorList>
    </citation>
    <scope>NUCLEOTIDE SEQUENCE [LARGE SCALE GENOMIC DNA]</scope>
    <source>
        <strain evidence="2 3">WP77</strain>
    </source>
</reference>
<dbReference type="SUPFAM" id="SSF55383">
    <property type="entry name" value="Copper amine oxidase, domain N"/>
    <property type="match status" value="1"/>
</dbReference>
<feature type="domain" description="Copper amine oxidase-like N-terminal" evidence="1">
    <location>
        <begin position="408"/>
        <end position="496"/>
    </location>
</feature>
<keyword evidence="3" id="KW-1185">Reference proteome</keyword>
<evidence type="ECO:0000313" key="3">
    <source>
        <dbReference type="Proteomes" id="UP001618531"/>
    </source>
</evidence>
<protein>
    <submittedName>
        <fullName evidence="2">Copper amine oxidase N-terminal domain-containing protein</fullName>
    </submittedName>
</protein>
<name>A0ABW8HVY8_9BACL</name>
<organism evidence="2 3">
    <name type="scientific">Paenibacillus illinoisensis</name>
    <dbReference type="NCBI Taxonomy" id="59845"/>
    <lineage>
        <taxon>Bacteria</taxon>
        <taxon>Bacillati</taxon>
        <taxon>Bacillota</taxon>
        <taxon>Bacilli</taxon>
        <taxon>Bacillales</taxon>
        <taxon>Paenibacillaceae</taxon>
        <taxon>Paenibacillus</taxon>
    </lineage>
</organism>
<comment type="caution">
    <text evidence="2">The sequence shown here is derived from an EMBL/GenBank/DDBJ whole genome shotgun (WGS) entry which is preliminary data.</text>
</comment>
<evidence type="ECO:0000259" key="1">
    <source>
        <dbReference type="Pfam" id="PF07833"/>
    </source>
</evidence>
<sequence>MGYEAIGYEETTRKNDGGNQHIRAKWLRITLMLCIGVIFSSLLPGQSPAAAASTTSSSIISVLDRNHYLLDNGTVWSQGLTSGVWTQNRNLVGISKGDSHSLYGWTTDGLVYRWDMDNPQKPEINQYNGVEKVYGNGLILLRDGTLHDDGKQIKGLESIIDVGPYPVDRNYSYGALSSSGDVYYADYRNIVRKVGNVADGKAVATNSAYAAVLKSDGSVVIVNMMYEEEQVQVASDAQSLIWQGSTHKLLTVKKDGTVWSYDRTAKYKSEQLPGLMNVDQLIYSYELDELYARLQDGSWVVYNEGEMVPLQVPSLTKVTLTASAKEAGIGDEIELSVQHTYSNGFKTKRQPLPAEITLEHPQVAKIQSDGKLKVTGIGTTKVTVTIEDLTSSVQLDVGVQQKLTGATLLNGTIYLPVQSVFKTLGAKVDVKGSSFMIQFGDDKITLQKGSATAQFNNKELKLKGKVQTIGGQTVFPASLLSQTAGIKVRWDGELKQAEVLVGKSSIFIESKDTPALIKKKELGSLSRLIGKSYWINSTTELGQRFSKVTITDIKMDKYDSGDKSYSVVFRNAKGKTVVAYAGGTASRVTEMLSDADQFFPYDPYQKYKWSQSTWKKIIAGEVALGMTTTQAGLAWGDPTSITQEMGSKGKIEVWVYAGPNLLRALSFINGKLISIY</sequence>
<proteinExistence type="predicted"/>
<dbReference type="InterPro" id="IPR036582">
    <property type="entry name" value="Mao_N_sf"/>
</dbReference>
<dbReference type="Proteomes" id="UP001618531">
    <property type="component" value="Unassembled WGS sequence"/>
</dbReference>
<dbReference type="EMBL" id="JBIYSL010000003">
    <property type="protein sequence ID" value="MFK0523626.1"/>
    <property type="molecule type" value="Genomic_DNA"/>
</dbReference>
<dbReference type="Gene3D" id="2.60.40.1080">
    <property type="match status" value="1"/>
</dbReference>
<gene>
    <name evidence="2" type="ORF">ACINKY_15570</name>
</gene>